<dbReference type="PROSITE" id="PS50011">
    <property type="entry name" value="PROTEIN_KINASE_DOM"/>
    <property type="match status" value="1"/>
</dbReference>
<evidence type="ECO:0000256" key="1">
    <source>
        <dbReference type="SAM" id="SignalP"/>
    </source>
</evidence>
<keyword evidence="3" id="KW-0808">Transferase</keyword>
<feature type="signal peptide" evidence="1">
    <location>
        <begin position="1"/>
        <end position="22"/>
    </location>
</feature>
<protein>
    <submittedName>
        <fullName evidence="3">Protein kinase UbiB</fullName>
    </submittedName>
</protein>
<evidence type="ECO:0000259" key="2">
    <source>
        <dbReference type="PROSITE" id="PS50011"/>
    </source>
</evidence>
<evidence type="ECO:0000313" key="3">
    <source>
        <dbReference type="EMBL" id="CAB9500401.1"/>
    </source>
</evidence>
<evidence type="ECO:0000313" key="4">
    <source>
        <dbReference type="Proteomes" id="UP001153069"/>
    </source>
</evidence>
<dbReference type="InterPro" id="IPR004147">
    <property type="entry name" value="ABC1_dom"/>
</dbReference>
<reference evidence="3" key="1">
    <citation type="submission" date="2020-06" db="EMBL/GenBank/DDBJ databases">
        <authorList>
            <consortium name="Plant Systems Biology data submission"/>
        </authorList>
    </citation>
    <scope>NUCLEOTIDE SEQUENCE</scope>
    <source>
        <strain evidence="3">D6</strain>
    </source>
</reference>
<feature type="domain" description="Protein kinase" evidence="2">
    <location>
        <begin position="199"/>
        <end position="551"/>
    </location>
</feature>
<dbReference type="PANTHER" id="PTHR43173:SF12">
    <property type="entry name" value="PROTEIN KINASE SUPERFAMILY PROTEIN"/>
    <property type="match status" value="1"/>
</dbReference>
<dbReference type="EMBL" id="CAICTM010000082">
    <property type="protein sequence ID" value="CAB9500401.1"/>
    <property type="molecule type" value="Genomic_DNA"/>
</dbReference>
<comment type="caution">
    <text evidence="3">The sequence shown here is derived from an EMBL/GenBank/DDBJ whole genome shotgun (WGS) entry which is preliminary data.</text>
</comment>
<dbReference type="InterPro" id="IPR000719">
    <property type="entry name" value="Prot_kinase_dom"/>
</dbReference>
<keyword evidence="4" id="KW-1185">Reference proteome</keyword>
<gene>
    <name evidence="3" type="ORF">SEMRO_83_G044240.1</name>
</gene>
<dbReference type="OrthoDB" id="427480at2759"/>
<sequence>MRLPPLSILVASWLVTDSSVSAFVVPQSRHSVDTSVFASVVDTPLRSVNIPSSGDGDNLDLSSVEFPPPLSQIDRFKRAATFWSTAVPIVANYYGIIGKTKMRELMGQELDDEEIEKIWIAQHEDGAQKLAETITDLKGFYVKTAQIISARQDLFPKQYIDALSGFADNLDPMPTALARAVIAKELLMPGEKFEDVFSEFDEAPLGAASVAQVHRAVLTEKYGGPREVAVKIQRPSIESKLMADIANLKVIAKQFQDLEALPLDYYTVFAELEKQLSQEFDFVTEATNMERIYNSLIRSMDGSTRTELPLVMPRVVTGLVSKRVLVMDYLHGVPLSRAREEMEKNGIDPESPEAKLFGRKLLTALTEVFGRNILETGFFHADPHPGNIFVLRDGSIGLIDFGQVKQISGRNRETLCKVMIALDEREGDDRPEDLERIGSLALELGVELNDDAQPEAAAAVGMWLFDGTIEQLPGGYDSGELSPNSPVRELKSFPQDLVLAGRSTILIKGLSSRLGIPWNLASEWAPIARNVLDGGAKARSPSGDVDRVRFREVWSTLKMWGSGRTKAVVKMLPDSARSRLAGMVLKVQELRSRRKVTKKP</sequence>
<organism evidence="3 4">
    <name type="scientific">Seminavis robusta</name>
    <dbReference type="NCBI Taxonomy" id="568900"/>
    <lineage>
        <taxon>Eukaryota</taxon>
        <taxon>Sar</taxon>
        <taxon>Stramenopiles</taxon>
        <taxon>Ochrophyta</taxon>
        <taxon>Bacillariophyta</taxon>
        <taxon>Bacillariophyceae</taxon>
        <taxon>Bacillariophycidae</taxon>
        <taxon>Naviculales</taxon>
        <taxon>Naviculaceae</taxon>
        <taxon>Seminavis</taxon>
    </lineage>
</organism>
<name>A0A9N8DGT8_9STRA</name>
<dbReference type="Proteomes" id="UP001153069">
    <property type="component" value="Unassembled WGS sequence"/>
</dbReference>
<dbReference type="Gene3D" id="1.10.510.10">
    <property type="entry name" value="Transferase(Phosphotransferase) domain 1"/>
    <property type="match status" value="1"/>
</dbReference>
<keyword evidence="3" id="KW-0418">Kinase</keyword>
<dbReference type="CDD" id="cd05121">
    <property type="entry name" value="ABC1_ADCK3-like"/>
    <property type="match status" value="1"/>
</dbReference>
<accession>A0A9N8DGT8</accession>
<dbReference type="SUPFAM" id="SSF56112">
    <property type="entry name" value="Protein kinase-like (PK-like)"/>
    <property type="match status" value="1"/>
</dbReference>
<dbReference type="Pfam" id="PF03109">
    <property type="entry name" value="ABC1"/>
    <property type="match status" value="1"/>
</dbReference>
<dbReference type="AlphaFoldDB" id="A0A9N8DGT8"/>
<dbReference type="InterPro" id="IPR051130">
    <property type="entry name" value="Mito_struct-func_regulator"/>
</dbReference>
<dbReference type="GO" id="GO:0005524">
    <property type="term" value="F:ATP binding"/>
    <property type="evidence" value="ECO:0007669"/>
    <property type="project" value="InterPro"/>
</dbReference>
<dbReference type="InterPro" id="IPR011009">
    <property type="entry name" value="Kinase-like_dom_sf"/>
</dbReference>
<keyword evidence="1" id="KW-0732">Signal</keyword>
<dbReference type="PANTHER" id="PTHR43173">
    <property type="entry name" value="ABC1 FAMILY PROTEIN"/>
    <property type="match status" value="1"/>
</dbReference>
<proteinExistence type="predicted"/>
<dbReference type="GO" id="GO:0004672">
    <property type="term" value="F:protein kinase activity"/>
    <property type="evidence" value="ECO:0007669"/>
    <property type="project" value="InterPro"/>
</dbReference>
<feature type="chain" id="PRO_5040260591" evidence="1">
    <location>
        <begin position="23"/>
        <end position="600"/>
    </location>
</feature>